<name>A0ACB9JF33_9ASTR</name>
<keyword evidence="2" id="KW-1185">Reference proteome</keyword>
<evidence type="ECO:0000313" key="1">
    <source>
        <dbReference type="EMBL" id="KAI3818794.1"/>
    </source>
</evidence>
<dbReference type="EMBL" id="CM042021">
    <property type="protein sequence ID" value="KAI3818794.1"/>
    <property type="molecule type" value="Genomic_DNA"/>
</dbReference>
<gene>
    <name evidence="1" type="ORF">L1987_12612</name>
</gene>
<evidence type="ECO:0000313" key="2">
    <source>
        <dbReference type="Proteomes" id="UP001056120"/>
    </source>
</evidence>
<proteinExistence type="predicted"/>
<protein>
    <submittedName>
        <fullName evidence="1">Uncharacterized protein</fullName>
    </submittedName>
</protein>
<sequence>MNEKEVQELYKNDAELQLIDDEPVSYDEAAIKEDWVKAMKAELDSIVRNNTWTLTQLPPGNKAIGLKWVFKLKKDAKGNVTKHKARLIAKGYVQQKGVDFEDAFAPVARLETIRLLLAIAAKGNWLVHHLDVKSAFLNGELKEEVYVTQPVGFEVKGKERMVYHLQKALYGLRQVPRAWNARLDKSLKELGFSRCTHEQAVYKVHNPSFILIVGVYVDDLIVTGSSEERIHEFKKKMKSVFDMSDMGKLSYYLGIEVEQTRMGISMKQEAYAEKILKMAGMSKCNATTFPMTPKLQLTKDEDGEDADPTLYRKIIGSLRYLIHTRPDLSYSVGAVSRFMQSPKQSHFAAVKQILRYVRGTVGYGLKYNGGGDDKLFGYSDSSYGTDVEDRRGTTGMAFYYSNNLITWSSQKQKTVALSSCEAEFMASTSAACQALWLRNLISDLMGEEAQVVKLFLDNEAAIALTKNPVFHGRSKHIDTKHHFIPECVERGQVCVEHVSGNLQKADILTKPLPRVKFAEMRSLVGMDDLHKDVNTTGESVGPVLTEFTGGKRCKE</sequence>
<comment type="caution">
    <text evidence="1">The sequence shown here is derived from an EMBL/GenBank/DDBJ whole genome shotgun (WGS) entry which is preliminary data.</text>
</comment>
<reference evidence="2" key="1">
    <citation type="journal article" date="2022" name="Mol. Ecol. Resour.">
        <title>The genomes of chicory, endive, great burdock and yacon provide insights into Asteraceae palaeo-polyploidization history and plant inulin production.</title>
        <authorList>
            <person name="Fan W."/>
            <person name="Wang S."/>
            <person name="Wang H."/>
            <person name="Wang A."/>
            <person name="Jiang F."/>
            <person name="Liu H."/>
            <person name="Zhao H."/>
            <person name="Xu D."/>
            <person name="Zhang Y."/>
        </authorList>
    </citation>
    <scope>NUCLEOTIDE SEQUENCE [LARGE SCALE GENOMIC DNA]</scope>
    <source>
        <strain evidence="2">cv. Yunnan</strain>
    </source>
</reference>
<reference evidence="1 2" key="2">
    <citation type="journal article" date="2022" name="Mol. Ecol. Resour.">
        <title>The genomes of chicory, endive, great burdock and yacon provide insights into Asteraceae paleo-polyploidization history and plant inulin production.</title>
        <authorList>
            <person name="Fan W."/>
            <person name="Wang S."/>
            <person name="Wang H."/>
            <person name="Wang A."/>
            <person name="Jiang F."/>
            <person name="Liu H."/>
            <person name="Zhao H."/>
            <person name="Xu D."/>
            <person name="Zhang Y."/>
        </authorList>
    </citation>
    <scope>NUCLEOTIDE SEQUENCE [LARGE SCALE GENOMIC DNA]</scope>
    <source>
        <strain evidence="2">cv. Yunnan</strain>
        <tissue evidence="1">Leaves</tissue>
    </source>
</reference>
<accession>A0ACB9JF33</accession>
<dbReference type="Proteomes" id="UP001056120">
    <property type="component" value="Linkage Group LG04"/>
</dbReference>
<organism evidence="1 2">
    <name type="scientific">Smallanthus sonchifolius</name>
    <dbReference type="NCBI Taxonomy" id="185202"/>
    <lineage>
        <taxon>Eukaryota</taxon>
        <taxon>Viridiplantae</taxon>
        <taxon>Streptophyta</taxon>
        <taxon>Embryophyta</taxon>
        <taxon>Tracheophyta</taxon>
        <taxon>Spermatophyta</taxon>
        <taxon>Magnoliopsida</taxon>
        <taxon>eudicotyledons</taxon>
        <taxon>Gunneridae</taxon>
        <taxon>Pentapetalae</taxon>
        <taxon>asterids</taxon>
        <taxon>campanulids</taxon>
        <taxon>Asterales</taxon>
        <taxon>Asteraceae</taxon>
        <taxon>Asteroideae</taxon>
        <taxon>Heliantheae alliance</taxon>
        <taxon>Millerieae</taxon>
        <taxon>Smallanthus</taxon>
    </lineage>
</organism>